<dbReference type="NCBIfam" id="TIGR03804">
    <property type="entry name" value="para_beta_helix"/>
    <property type="match status" value="1"/>
</dbReference>
<feature type="chain" id="PRO_5046230704" evidence="1">
    <location>
        <begin position="20"/>
        <end position="760"/>
    </location>
</feature>
<sequence length="760" mass="83041">MKRLLLLTPALLMGLSLFAGTITVKNVTELHQADKNAKPGDVIILANGEWKDAMLRLGSKGTKEKPITFIAQTPGQVLITGHSNLKIGGQYLIIKGLQFLNGFAGTNAVIEFRLNKDQLANNCRVTECSINEFNNVKRMNENYWISFYGKNNRLDHSYFRNKKNMGVLIAVILDDERSRENHHSIDNNLFDGRPPLASNSGEIIRVGVSQHCQFNSFTNITDNYFKECDGETEIVSIKSGGNIVKNNLFRECQGGVVLRHGDNNTVENNIFLGNYKDGTGGVRVINKGQWVVNNFFFACRGVDFRSPLSVMNGIPNSPAHRYVQVTDAVIANNTFYNCSAASFCEGSDAERTLPPDNVYFANNIFYNTKDTNIYRVSDNMSGFAFSSNTASSAIAQALPAGFVKAAIQAASNNIAPLPAQISKKSAAVPDSIQKVALNRLGHKLPAAVGFGNKGTLQSVYQNAVTASGPVWLRASAKGRWTGMQVPVAECSSAEEVYAAIGRKEPIIIKLTGKEYMLDRPFTIQSHVTFDGNKATIRFSTPAIPAVFMVNGGGHLLLYNLMAEGSNVKAKSFICSDTSGPSNHYNIEMRASGVQGFDRMRGCESIFFSHKSTVADSVIFAGNSFSDNNADIIVMAEEKDDKGYYNAEKILIGQNQLKNINGVLLNVYRGGNDESTMGPKLIFENNTIEACKTPGSQPLISLTGVQQTKVISNTFKNANPQGVVLGYKDIVRARHLLEGNSFKDSGKVAENGFVENRDKAN</sequence>
<dbReference type="Pfam" id="PF14592">
    <property type="entry name" value="Chondroitinas_B"/>
    <property type="match status" value="1"/>
</dbReference>
<organism evidence="2 3">
    <name type="scientific">Terrimonas ginsenosidimutans</name>
    <dbReference type="NCBI Taxonomy" id="2908004"/>
    <lineage>
        <taxon>Bacteria</taxon>
        <taxon>Pseudomonadati</taxon>
        <taxon>Bacteroidota</taxon>
        <taxon>Chitinophagia</taxon>
        <taxon>Chitinophagales</taxon>
        <taxon>Chitinophagaceae</taxon>
        <taxon>Terrimonas</taxon>
    </lineage>
</organism>
<reference evidence="2" key="1">
    <citation type="submission" date="2022-01" db="EMBL/GenBank/DDBJ databases">
        <authorList>
            <person name="Jo J.-H."/>
            <person name="Im W.-T."/>
        </authorList>
    </citation>
    <scope>NUCLEOTIDE SEQUENCE</scope>
    <source>
        <strain evidence="2">NA20</strain>
    </source>
</reference>
<keyword evidence="2" id="KW-0456">Lyase</keyword>
<dbReference type="InterPro" id="IPR039513">
    <property type="entry name" value="PL-6"/>
</dbReference>
<name>A0ABS9L074_9BACT</name>
<dbReference type="RefSeq" id="WP_237876980.1">
    <property type="nucleotide sequence ID" value="NZ_JAKLTR010000029.1"/>
</dbReference>
<accession>A0ABS9L074</accession>
<keyword evidence="3" id="KW-1185">Reference proteome</keyword>
<dbReference type="InterPro" id="IPR006626">
    <property type="entry name" value="PbH1"/>
</dbReference>
<dbReference type="CDD" id="cd14251">
    <property type="entry name" value="PL-6"/>
    <property type="match status" value="1"/>
</dbReference>
<keyword evidence="1" id="KW-0732">Signal</keyword>
<evidence type="ECO:0000256" key="1">
    <source>
        <dbReference type="SAM" id="SignalP"/>
    </source>
</evidence>
<dbReference type="InterPro" id="IPR011050">
    <property type="entry name" value="Pectin_lyase_fold/virulence"/>
</dbReference>
<dbReference type="Gene3D" id="2.160.20.10">
    <property type="entry name" value="Single-stranded right-handed beta-helix, Pectin lyase-like"/>
    <property type="match status" value="2"/>
</dbReference>
<evidence type="ECO:0000313" key="2">
    <source>
        <dbReference type="EMBL" id="MCG2617974.1"/>
    </source>
</evidence>
<dbReference type="InterPro" id="IPR022441">
    <property type="entry name" value="Para_beta_helix_rpt-2"/>
</dbReference>
<dbReference type="SMART" id="SM00710">
    <property type="entry name" value="PbH1"/>
    <property type="match status" value="5"/>
</dbReference>
<proteinExistence type="predicted"/>
<evidence type="ECO:0000313" key="3">
    <source>
        <dbReference type="Proteomes" id="UP001165367"/>
    </source>
</evidence>
<dbReference type="Proteomes" id="UP001165367">
    <property type="component" value="Unassembled WGS sequence"/>
</dbReference>
<protein>
    <submittedName>
        <fullName evidence="2">Polysaccharide lyase 6 family protein</fullName>
    </submittedName>
</protein>
<dbReference type="SUPFAM" id="SSF51126">
    <property type="entry name" value="Pectin lyase-like"/>
    <property type="match status" value="2"/>
</dbReference>
<comment type="caution">
    <text evidence="2">The sequence shown here is derived from an EMBL/GenBank/DDBJ whole genome shotgun (WGS) entry which is preliminary data.</text>
</comment>
<dbReference type="InterPro" id="IPR012334">
    <property type="entry name" value="Pectin_lyas_fold"/>
</dbReference>
<gene>
    <name evidence="2" type="ORF">LZZ85_26970</name>
</gene>
<dbReference type="EMBL" id="JAKLTR010000029">
    <property type="protein sequence ID" value="MCG2617974.1"/>
    <property type="molecule type" value="Genomic_DNA"/>
</dbReference>
<dbReference type="GO" id="GO:0016829">
    <property type="term" value="F:lyase activity"/>
    <property type="evidence" value="ECO:0007669"/>
    <property type="project" value="UniProtKB-KW"/>
</dbReference>
<feature type="signal peptide" evidence="1">
    <location>
        <begin position="1"/>
        <end position="19"/>
    </location>
</feature>